<sequence>METDESANNVPPLRDELPVVQSDVTYAGVQQQYVGAAEAVAEHCKRYLTREWKHSRTPKGYSAAWKELWGQSSTTSTATTFYTTAGYQAWLGLFLAVYSSRESRSFRTKKLADLEGFPVEVKRWIALELTRTQPDPTVEKAMRNLQARYPVPRQRQTQPDSPSPSPSFESDDEMLVGGLPVGSMLSASSSHRTHYDHASPSGAGECFPHGVTSSILLHTNRRISENGDPSSKETLAITMDFPQRPFNIDCVMQVAIVPNRVSRFAQKLFGVEVETEGSMRYIINPNGTRICPNLAPFTLLDCQTDAITMFDKEPPAIPFSTALISSAYRKEEMRKGKLVVTGCVSLSISGCPDDCATLTLNLELGRASSIKEFLYAIRYA</sequence>
<feature type="region of interest" description="Disordered" evidence="1">
    <location>
        <begin position="148"/>
        <end position="173"/>
    </location>
</feature>
<dbReference type="EMBL" id="DS231717">
    <property type="protein sequence ID" value="KNB15917.1"/>
    <property type="molecule type" value="Genomic_DNA"/>
</dbReference>
<evidence type="ECO:0000313" key="3">
    <source>
        <dbReference type="Proteomes" id="UP000009097"/>
    </source>
</evidence>
<protein>
    <submittedName>
        <fullName evidence="2">Uncharacterized protein</fullName>
    </submittedName>
</protein>
<dbReference type="RefSeq" id="XP_018253961.1">
    <property type="nucleotide sequence ID" value="XM_018401874.1"/>
</dbReference>
<dbReference type="Proteomes" id="UP000009097">
    <property type="component" value="Chromosome 14"/>
</dbReference>
<organism evidence="2 3">
    <name type="scientific">Fusarium oxysporum f. sp. lycopersici (strain 4287 / CBS 123668 / FGSC 9935 / NRRL 34936)</name>
    <name type="common">Fusarium vascular wilt of tomato</name>
    <dbReference type="NCBI Taxonomy" id="426428"/>
    <lineage>
        <taxon>Eukaryota</taxon>
        <taxon>Fungi</taxon>
        <taxon>Dikarya</taxon>
        <taxon>Ascomycota</taxon>
        <taxon>Pezizomycotina</taxon>
        <taxon>Sordariomycetes</taxon>
        <taxon>Hypocreomycetidae</taxon>
        <taxon>Hypocreales</taxon>
        <taxon>Nectriaceae</taxon>
        <taxon>Fusarium</taxon>
        <taxon>Fusarium oxysporum species complex</taxon>
    </lineage>
</organism>
<dbReference type="AlphaFoldDB" id="A0A0J9VYQ5"/>
<name>A0A0J9VYQ5_FUSO4</name>
<proteinExistence type="predicted"/>
<reference evidence="2 3" key="2">
    <citation type="journal article" date="2010" name="Nature">
        <title>Comparative genomics reveals mobile pathogenicity chromosomes in Fusarium.</title>
        <authorList>
            <person name="Ma L.J."/>
            <person name="van der Does H.C."/>
            <person name="Borkovich K.A."/>
            <person name="Coleman J.J."/>
            <person name="Daboussi M.J."/>
            <person name="Di Pietro A."/>
            <person name="Dufresne M."/>
            <person name="Freitag M."/>
            <person name="Grabherr M."/>
            <person name="Henrissat B."/>
            <person name="Houterman P.M."/>
            <person name="Kang S."/>
            <person name="Shim W.B."/>
            <person name="Woloshuk C."/>
            <person name="Xie X."/>
            <person name="Xu J.R."/>
            <person name="Antoniw J."/>
            <person name="Baker S.E."/>
            <person name="Bluhm B.H."/>
            <person name="Breakspear A."/>
            <person name="Brown D.W."/>
            <person name="Butchko R.A."/>
            <person name="Chapman S."/>
            <person name="Coulson R."/>
            <person name="Coutinho P.M."/>
            <person name="Danchin E.G."/>
            <person name="Diener A."/>
            <person name="Gale L.R."/>
            <person name="Gardiner D.M."/>
            <person name="Goff S."/>
            <person name="Hammond-Kosack K.E."/>
            <person name="Hilburn K."/>
            <person name="Hua-Van A."/>
            <person name="Jonkers W."/>
            <person name="Kazan K."/>
            <person name="Kodira C.D."/>
            <person name="Koehrsen M."/>
            <person name="Kumar L."/>
            <person name="Lee Y.H."/>
            <person name="Li L."/>
            <person name="Manners J.M."/>
            <person name="Miranda-Saavedra D."/>
            <person name="Mukherjee M."/>
            <person name="Park G."/>
            <person name="Park J."/>
            <person name="Park S.Y."/>
            <person name="Proctor R.H."/>
            <person name="Regev A."/>
            <person name="Ruiz-Roldan M.C."/>
            <person name="Sain D."/>
            <person name="Sakthikumar S."/>
            <person name="Sykes S."/>
            <person name="Schwartz D.C."/>
            <person name="Turgeon B.G."/>
            <person name="Wapinski I."/>
            <person name="Yoder O."/>
            <person name="Young S."/>
            <person name="Zeng Q."/>
            <person name="Zhou S."/>
            <person name="Galagan J."/>
            <person name="Cuomo C.A."/>
            <person name="Kistler H.C."/>
            <person name="Rep M."/>
        </authorList>
    </citation>
    <scope>NUCLEOTIDE SEQUENCE [LARGE SCALE GENOMIC DNA]</scope>
    <source>
        <strain evidence="2">4287</strain>
        <strain evidence="3">4287 / CBS 123668 / FGSC 9935 / NRRL 34936</strain>
    </source>
</reference>
<evidence type="ECO:0000313" key="2">
    <source>
        <dbReference type="EMBL" id="KNB15916.1"/>
    </source>
</evidence>
<gene>
    <name evidence="2" type="ORF">FOXG_21530</name>
</gene>
<dbReference type="GeneID" id="28962236"/>
<dbReference type="VEuPathDB" id="FungiDB:FOXG_21530"/>
<accession>A0A0J9VYQ5</accession>
<evidence type="ECO:0000256" key="1">
    <source>
        <dbReference type="SAM" id="MobiDB-lite"/>
    </source>
</evidence>
<dbReference type="RefSeq" id="XP_018253962.1">
    <property type="nucleotide sequence ID" value="XM_018401875.1"/>
</dbReference>
<dbReference type="EMBL" id="DS231717">
    <property type="protein sequence ID" value="KNB15916.1"/>
    <property type="molecule type" value="Genomic_DNA"/>
</dbReference>
<reference evidence="2" key="1">
    <citation type="submission" date="2007-04" db="EMBL/GenBank/DDBJ databases">
        <authorList>
            <consortium name="The Broad Institute Genome Sequencing Platform"/>
            <person name="Birren B."/>
            <person name="Lander E."/>
            <person name="Galagan J."/>
            <person name="Nusbaum C."/>
            <person name="Devon K."/>
            <person name="Ma L.-J."/>
            <person name="Jaffe D."/>
            <person name="Butler J."/>
            <person name="Alvarez P."/>
            <person name="Gnerre S."/>
            <person name="Grabherr M."/>
            <person name="Kleber M."/>
            <person name="Mauceli E."/>
            <person name="Brockman W."/>
            <person name="MacCallum I.A."/>
            <person name="Young S."/>
            <person name="LaButti K."/>
            <person name="DeCaprio D."/>
            <person name="Crawford M."/>
            <person name="Koehrsen M."/>
            <person name="Engels R."/>
            <person name="Montgomery P."/>
            <person name="Pearson M."/>
            <person name="Howarth C."/>
            <person name="Larson L."/>
            <person name="White J."/>
            <person name="O'Leary S."/>
            <person name="Kodira C."/>
            <person name="Zeng Q."/>
            <person name="Yandava C."/>
            <person name="Alvarado L."/>
            <person name="Kistler C."/>
            <person name="Shim W.-B."/>
            <person name="Kang S."/>
            <person name="Woloshuk C."/>
        </authorList>
    </citation>
    <scope>NUCLEOTIDE SEQUENCE</scope>
    <source>
        <strain evidence="2">4287</strain>
    </source>
</reference>
<dbReference type="KEGG" id="fox:FOXG_21530"/>